<dbReference type="Proteomes" id="UP001497453">
    <property type="component" value="Chromosome 8"/>
</dbReference>
<keyword evidence="3" id="KW-1185">Reference proteome</keyword>
<evidence type="ECO:0000256" key="1">
    <source>
        <dbReference type="SAM" id="MobiDB-lite"/>
    </source>
</evidence>
<reference evidence="3" key="1">
    <citation type="submission" date="2024-04" db="EMBL/GenBank/DDBJ databases">
        <authorList>
            <person name="Shaw F."/>
            <person name="Minotto A."/>
        </authorList>
    </citation>
    <scope>NUCLEOTIDE SEQUENCE [LARGE SCALE GENOMIC DNA]</scope>
</reference>
<name>A0ABP1E3X8_9APHY</name>
<protein>
    <submittedName>
        <fullName evidence="2">Uncharacterized protein</fullName>
    </submittedName>
</protein>
<sequence length="476" mass="53532">MAPTGDYMALSAPLIIDQGETPYAYEHPYLITTSYRESDIYVHRPIERKEISVWSVSDASTPPSYISTLQGEPPYFPKPQVFRHRFILIIALNENVHTLLLHKIEDGSLCDTKLIVHSKPEDQEHPPIPRDSGFIGVANGLIAILKLGPTGRGKDCIVQVYGTSEEGKFLLKNELQLFASGPLIDSWSPSSLYVPNLIHLTEDTFIGSINLDSNHDVHLLRWSSLSRQLPGHARFPSVVETSEEDEDDWASWLKDQLYIPSSNTLIMVHEEALVADECFPHTPIRSVNVDTFEFNWCIPFELDVFNVRYDEDLNTVIMFGHDRDTFIIAAIDASTGAIRRQVKTDVWINSLHANITCVGELVTSHLDGEVIIMKLSDFIEHGYPASSSSFEYSQAQDDHIVLRIPPFDPASASDDQNATANEGHAEDKQTKRKGGFRAHFGKKGDVKDWVDAAFFGDDRLVLRDVEGLRYAIVGWR</sequence>
<dbReference type="EMBL" id="OZ037951">
    <property type="protein sequence ID" value="CAL1713923.1"/>
    <property type="molecule type" value="Genomic_DNA"/>
</dbReference>
<dbReference type="InterPro" id="IPR011044">
    <property type="entry name" value="Quino_amine_DH_bsu"/>
</dbReference>
<evidence type="ECO:0000313" key="2">
    <source>
        <dbReference type="EMBL" id="CAL1713923.1"/>
    </source>
</evidence>
<dbReference type="SUPFAM" id="SSF50969">
    <property type="entry name" value="YVTN repeat-like/Quinoprotein amine dehydrogenase"/>
    <property type="match status" value="1"/>
</dbReference>
<evidence type="ECO:0000313" key="3">
    <source>
        <dbReference type="Proteomes" id="UP001497453"/>
    </source>
</evidence>
<accession>A0ABP1E3X8</accession>
<organism evidence="2 3">
    <name type="scientific">Somion occarium</name>
    <dbReference type="NCBI Taxonomy" id="3059160"/>
    <lineage>
        <taxon>Eukaryota</taxon>
        <taxon>Fungi</taxon>
        <taxon>Dikarya</taxon>
        <taxon>Basidiomycota</taxon>
        <taxon>Agaricomycotina</taxon>
        <taxon>Agaricomycetes</taxon>
        <taxon>Polyporales</taxon>
        <taxon>Cerrenaceae</taxon>
        <taxon>Somion</taxon>
    </lineage>
</organism>
<gene>
    <name evidence="2" type="ORF">GFSPODELE1_LOCUS9549</name>
</gene>
<feature type="region of interest" description="Disordered" evidence="1">
    <location>
        <begin position="411"/>
        <end position="436"/>
    </location>
</feature>
<proteinExistence type="predicted"/>